<evidence type="ECO:0000256" key="1">
    <source>
        <dbReference type="ARBA" id="ARBA00004162"/>
    </source>
</evidence>
<feature type="compositionally biased region" description="Polar residues" evidence="6">
    <location>
        <begin position="333"/>
        <end position="348"/>
    </location>
</feature>
<feature type="compositionally biased region" description="Low complexity" evidence="6">
    <location>
        <begin position="289"/>
        <end position="302"/>
    </location>
</feature>
<feature type="compositionally biased region" description="Acidic residues" evidence="6">
    <location>
        <begin position="363"/>
        <end position="373"/>
    </location>
</feature>
<proteinExistence type="predicted"/>
<gene>
    <name evidence="9" type="ORF">DFP97_1213</name>
</gene>
<dbReference type="RefSeq" id="WP_114383567.1">
    <property type="nucleotide sequence ID" value="NZ_QPJD01000021.1"/>
</dbReference>
<dbReference type="OrthoDB" id="9800626at2"/>
<evidence type="ECO:0000259" key="8">
    <source>
        <dbReference type="PROSITE" id="PS51849"/>
    </source>
</evidence>
<evidence type="ECO:0000313" key="10">
    <source>
        <dbReference type="Proteomes" id="UP000252415"/>
    </source>
</evidence>
<protein>
    <submittedName>
        <fullName evidence="9">Anti-sigma factor-like protein</fullName>
    </submittedName>
</protein>
<evidence type="ECO:0000313" key="9">
    <source>
        <dbReference type="EMBL" id="RCW41723.1"/>
    </source>
</evidence>
<feature type="compositionally biased region" description="Basic and acidic residues" evidence="6">
    <location>
        <begin position="274"/>
        <end position="288"/>
    </location>
</feature>
<evidence type="ECO:0000256" key="5">
    <source>
        <dbReference type="ARBA" id="ARBA00023136"/>
    </source>
</evidence>
<feature type="region of interest" description="Disordered" evidence="6">
    <location>
        <begin position="274"/>
        <end position="417"/>
    </location>
</feature>
<reference evidence="9 10" key="1">
    <citation type="submission" date="2018-07" db="EMBL/GenBank/DDBJ databases">
        <title>Genomic Encyclopedia of Type Strains, Phase III (KMG-III): the genomes of soil and plant-associated and newly described type strains.</title>
        <authorList>
            <person name="Whitman W."/>
        </authorList>
    </citation>
    <scope>NUCLEOTIDE SEQUENCE [LARGE SCALE GENOMIC DNA]</scope>
    <source>
        <strain evidence="9 10">CECT 7506</strain>
    </source>
</reference>
<evidence type="ECO:0000256" key="7">
    <source>
        <dbReference type="SAM" id="Phobius"/>
    </source>
</evidence>
<keyword evidence="3 7" id="KW-0812">Transmembrane</keyword>
<feature type="compositionally biased region" description="Basic and acidic residues" evidence="6">
    <location>
        <begin position="374"/>
        <end position="391"/>
    </location>
</feature>
<organism evidence="9 10">
    <name type="scientific">Paenibacillus prosopidis</name>
    <dbReference type="NCBI Taxonomy" id="630520"/>
    <lineage>
        <taxon>Bacteria</taxon>
        <taxon>Bacillati</taxon>
        <taxon>Bacillota</taxon>
        <taxon>Bacilli</taxon>
        <taxon>Bacillales</taxon>
        <taxon>Paenibacillaceae</taxon>
        <taxon>Paenibacillus</taxon>
    </lineage>
</organism>
<dbReference type="Pfam" id="PF12791">
    <property type="entry name" value="RsgI_N"/>
    <property type="match status" value="1"/>
</dbReference>
<name>A0A368VJZ7_9BACL</name>
<dbReference type="GO" id="GO:0005886">
    <property type="term" value="C:plasma membrane"/>
    <property type="evidence" value="ECO:0007669"/>
    <property type="project" value="UniProtKB-SubCell"/>
</dbReference>
<evidence type="ECO:0000256" key="4">
    <source>
        <dbReference type="ARBA" id="ARBA00022989"/>
    </source>
</evidence>
<feature type="transmembrane region" description="Helical" evidence="7">
    <location>
        <begin position="53"/>
        <end position="74"/>
    </location>
</feature>
<keyword evidence="5 7" id="KW-0472">Membrane</keyword>
<keyword evidence="2" id="KW-1003">Cell membrane</keyword>
<feature type="domain" description="RsgI N-terminal anti-sigma" evidence="8">
    <location>
        <begin position="2"/>
        <end position="49"/>
    </location>
</feature>
<keyword evidence="4 7" id="KW-1133">Transmembrane helix</keyword>
<evidence type="ECO:0000256" key="2">
    <source>
        <dbReference type="ARBA" id="ARBA00022475"/>
    </source>
</evidence>
<accession>A0A368VJZ7</accession>
<dbReference type="Proteomes" id="UP000252415">
    <property type="component" value="Unassembled WGS sequence"/>
</dbReference>
<dbReference type="InterPro" id="IPR024449">
    <property type="entry name" value="Anti-sigma_RsgI_N"/>
</dbReference>
<feature type="compositionally biased region" description="Basic and acidic residues" evidence="6">
    <location>
        <begin position="351"/>
        <end position="362"/>
    </location>
</feature>
<dbReference type="EMBL" id="QPJD01000021">
    <property type="protein sequence ID" value="RCW41723.1"/>
    <property type="molecule type" value="Genomic_DNA"/>
</dbReference>
<evidence type="ECO:0000256" key="3">
    <source>
        <dbReference type="ARBA" id="ARBA00022692"/>
    </source>
</evidence>
<dbReference type="InterPro" id="IPR055431">
    <property type="entry name" value="RsgI_M"/>
</dbReference>
<comment type="caution">
    <text evidence="9">The sequence shown here is derived from an EMBL/GenBank/DDBJ whole genome shotgun (WGS) entry which is preliminary data.</text>
</comment>
<dbReference type="Pfam" id="PF23750">
    <property type="entry name" value="RsgI_M"/>
    <property type="match status" value="1"/>
</dbReference>
<evidence type="ECO:0000256" key="6">
    <source>
        <dbReference type="SAM" id="MobiDB-lite"/>
    </source>
</evidence>
<dbReference type="AlphaFoldDB" id="A0A368VJZ7"/>
<comment type="subcellular location">
    <subcellularLocation>
        <location evidence="1">Cell membrane</location>
        <topology evidence="1">Single-pass membrane protein</topology>
    </subcellularLocation>
</comment>
<feature type="compositionally biased region" description="Basic and acidic residues" evidence="6">
    <location>
        <begin position="398"/>
        <end position="417"/>
    </location>
</feature>
<sequence length="417" mass="45979">MKRGVVMSIHKQHAVVVTADGQFLRASIQGTPQIGEEITFEEEYKTSRTFKPAYWYTSAAAIVLVLLLPLLMIVQRDAHPVVAYLSMDINPSVEIGVDGNGKVRELRALNNDGQLIIKGLVFKGVSLEIVAASILERAKGSHYLDTPNKDIFITSVLLDDSAANKLDYESILAEKVDQALKSLLAKLAAEAVSANVTTLTIPNELREEAEANGISSGKMAVYLMAKEEGYKLEIDQLKQQSIDKVTEPLGGVKTIVDNASDTSKEKLKELVVREQKEKAKQQKDEKESSSANPAATPKANKPVKTEKPVINGEDKAEETDKPGKNGSWDKKTTPSPESSDKPSVTSKTKGNKKDDNRNKDNDGSDDDDNDNDDKDGKEEENDDHKSDRKDDSDDDIDNRDNKQDDSRNHESTRKKDD</sequence>
<keyword evidence="10" id="KW-1185">Reference proteome</keyword>
<feature type="compositionally biased region" description="Basic and acidic residues" evidence="6">
    <location>
        <begin position="303"/>
        <end position="332"/>
    </location>
</feature>
<dbReference type="PROSITE" id="PS51849">
    <property type="entry name" value="RSGI_N"/>
    <property type="match status" value="1"/>
</dbReference>